<feature type="transmembrane region" description="Helical" evidence="2">
    <location>
        <begin position="110"/>
        <end position="130"/>
    </location>
</feature>
<dbReference type="Proteomes" id="UP000019151">
    <property type="component" value="Chromosome"/>
</dbReference>
<gene>
    <name evidence="4" type="ORF">J421_0478</name>
</gene>
<evidence type="ECO:0000256" key="2">
    <source>
        <dbReference type="SAM" id="Phobius"/>
    </source>
</evidence>
<keyword evidence="2" id="KW-1133">Transmembrane helix</keyword>
<keyword evidence="5" id="KW-1185">Reference proteome</keyword>
<organism evidence="4 5">
    <name type="scientific">Gemmatirosa kalamazoonensis</name>
    <dbReference type="NCBI Taxonomy" id="861299"/>
    <lineage>
        <taxon>Bacteria</taxon>
        <taxon>Pseudomonadati</taxon>
        <taxon>Gemmatimonadota</taxon>
        <taxon>Gemmatimonadia</taxon>
        <taxon>Gemmatimonadales</taxon>
        <taxon>Gemmatimonadaceae</taxon>
        <taxon>Gemmatirosa</taxon>
    </lineage>
</organism>
<feature type="region of interest" description="Disordered" evidence="1">
    <location>
        <begin position="23"/>
        <end position="63"/>
    </location>
</feature>
<dbReference type="KEGG" id="gba:J421_0478"/>
<sequence>MRTRRRLSPLLAVLCLALPHGMSSQPATQQPASSTATVVRDTATRLDSAPRRTSTTPTREVGTPTGFERAFGVVLLVGAFLLAFGGELLDDRPADVSSQVRRWRRLARGTVTFVTVVGAATLGTFLLTGAPPTLLGGRAPAGAVSSPPNVLPAARITSDSVHAAVALPPIATLDGSGLGFVFAVAGVLVVGAAACFALFVDAARSDRPLVEGHWGGFGGGASGWRVSPAVLFLVGLLALGAMLTAFATAALRPAPNAAAAPAAAPPAKGE</sequence>
<dbReference type="EMBL" id="CP007128">
    <property type="protein sequence ID" value="AHG88015.1"/>
    <property type="molecule type" value="Genomic_DNA"/>
</dbReference>
<evidence type="ECO:0000313" key="4">
    <source>
        <dbReference type="EMBL" id="AHG88015.1"/>
    </source>
</evidence>
<feature type="signal peptide" evidence="3">
    <location>
        <begin position="1"/>
        <end position="24"/>
    </location>
</feature>
<dbReference type="HOGENOM" id="CLU_1029578_0_0_0"/>
<keyword evidence="2" id="KW-0812">Transmembrane</keyword>
<feature type="transmembrane region" description="Helical" evidence="2">
    <location>
        <begin position="70"/>
        <end position="89"/>
    </location>
</feature>
<dbReference type="AlphaFoldDB" id="W0RCG6"/>
<feature type="chain" id="PRO_5004794112" evidence="3">
    <location>
        <begin position="25"/>
        <end position="270"/>
    </location>
</feature>
<feature type="transmembrane region" description="Helical" evidence="2">
    <location>
        <begin position="230"/>
        <end position="251"/>
    </location>
</feature>
<accession>W0RCG6</accession>
<protein>
    <submittedName>
        <fullName evidence="4">Uncharacterized protein</fullName>
    </submittedName>
</protein>
<reference evidence="4 5" key="1">
    <citation type="journal article" date="2014" name="Genome Announc.">
        <title>Genome Sequence and Methylome of Soil Bacterium Gemmatirosa kalamazoonensis KBS708T, a Member of the Rarely Cultivated Gemmatimonadetes Phylum.</title>
        <authorList>
            <person name="Debruyn J.M."/>
            <person name="Radosevich M."/>
            <person name="Wommack K.E."/>
            <person name="Polson S.W."/>
            <person name="Hauser L.J."/>
            <person name="Fawaz M.N."/>
            <person name="Korlach J."/>
            <person name="Tsai Y.C."/>
        </authorList>
    </citation>
    <scope>NUCLEOTIDE SEQUENCE [LARGE SCALE GENOMIC DNA]</scope>
    <source>
        <strain evidence="4 5">KBS708</strain>
    </source>
</reference>
<dbReference type="RefSeq" id="WP_025409562.1">
    <property type="nucleotide sequence ID" value="NZ_CP007128.1"/>
</dbReference>
<proteinExistence type="predicted"/>
<feature type="transmembrane region" description="Helical" evidence="2">
    <location>
        <begin position="177"/>
        <end position="200"/>
    </location>
</feature>
<name>W0RCG6_9BACT</name>
<keyword evidence="2" id="KW-0472">Membrane</keyword>
<dbReference type="InParanoid" id="W0RCG6"/>
<evidence type="ECO:0000256" key="1">
    <source>
        <dbReference type="SAM" id="MobiDB-lite"/>
    </source>
</evidence>
<evidence type="ECO:0000256" key="3">
    <source>
        <dbReference type="SAM" id="SignalP"/>
    </source>
</evidence>
<keyword evidence="3" id="KW-0732">Signal</keyword>
<feature type="compositionally biased region" description="Low complexity" evidence="1">
    <location>
        <begin position="23"/>
        <end position="37"/>
    </location>
</feature>
<evidence type="ECO:0000313" key="5">
    <source>
        <dbReference type="Proteomes" id="UP000019151"/>
    </source>
</evidence>
<dbReference type="STRING" id="861299.J421_0478"/>